<evidence type="ECO:0000259" key="1">
    <source>
        <dbReference type="Pfam" id="PF16217"/>
    </source>
</evidence>
<proteinExistence type="predicted"/>
<dbReference type="RefSeq" id="WP_014561021.1">
    <property type="nucleotide sequence ID" value="NC_017464.1"/>
</dbReference>
<protein>
    <submittedName>
        <fullName evidence="2">MEROPS family M64 IgA peptidase</fullName>
    </submittedName>
</protein>
<dbReference type="EMBL" id="CP003418">
    <property type="protein sequence ID" value="AFH49872.1"/>
    <property type="molecule type" value="Genomic_DNA"/>
</dbReference>
<dbReference type="Proteomes" id="UP000007394">
    <property type="component" value="Chromosome"/>
</dbReference>
<dbReference type="Gene3D" id="3.40.390.10">
    <property type="entry name" value="Collagenase (Catalytic Domain)"/>
    <property type="match status" value="1"/>
</dbReference>
<feature type="domain" description="Peptidase M64 N-terminal" evidence="1">
    <location>
        <begin position="20"/>
        <end position="141"/>
    </location>
</feature>
<sequence length="486" mass="56318">MRTIIFTLLTSICFSQSDSDFNKFFFDETMRIDYFHIGDAKSEMFTIDKIYRYGIWAGSLTNLIDNLNNGKYYYKIYDAASGKLVYSKGYDTFFGEYASSENGLAGIKKSYHESAIIPFPKSKIIFTIEKRDESNLMNEIFRTEIDPASIYIIKDKVTDSDVEIFKPVFNGDPHKKVDVVILAEGYTIEERGKFVEDLERFVGYFFEQEPYKSNKSNFNFYGVFKPSEESGTDLPGADIFVNTVLNTTFWSLGSERYLMTEDNKTMRDLAAFVPYDAIYIQVNHPRYGGGGIYNQFCTYTTDNQFAKYLFIHEFGHSFTGLADEYYTSDVAYTDFYKPTVEPIEPNITALLDKRNIKWKHLLSEGIEIPTPWEKTEFDRMSYEWLKERNRLNNFIAELKKNRAPEDQIKAAEEEYAIKDKLQSEKVDNYLKSSKYWGKVGAFEGAGYQATGLYRPMLDCIMFSKGDKPFCKVCEEAIKKVIANYTN</sequence>
<evidence type="ECO:0000313" key="3">
    <source>
        <dbReference type="Proteomes" id="UP000007394"/>
    </source>
</evidence>
<dbReference type="HOGENOM" id="CLU_048556_0_0_10"/>
<dbReference type="InterPro" id="IPR019026">
    <property type="entry name" value="Peptidase_M64_IgA"/>
</dbReference>
<dbReference type="InterPro" id="IPR032625">
    <property type="entry name" value="M64_N"/>
</dbReference>
<dbReference type="InterPro" id="IPR024079">
    <property type="entry name" value="MetalloPept_cat_dom_sf"/>
</dbReference>
<dbReference type="KEGG" id="ial:IALB_2167"/>
<dbReference type="STRING" id="945713.IALB_2167"/>
<evidence type="ECO:0000313" key="2">
    <source>
        <dbReference type="EMBL" id="AFH49872.1"/>
    </source>
</evidence>
<name>I0ALL5_IGNAJ</name>
<dbReference type="GO" id="GO:0008237">
    <property type="term" value="F:metallopeptidase activity"/>
    <property type="evidence" value="ECO:0007669"/>
    <property type="project" value="InterPro"/>
</dbReference>
<dbReference type="Pfam" id="PF09471">
    <property type="entry name" value="Peptidase_M64"/>
    <property type="match status" value="1"/>
</dbReference>
<keyword evidence="3" id="KW-1185">Reference proteome</keyword>
<dbReference type="Gene3D" id="2.60.40.3250">
    <property type="entry name" value="Peptidase M64, N-terminal domain"/>
    <property type="match status" value="1"/>
</dbReference>
<gene>
    <name evidence="2" type="ordered locus">IALB_2167</name>
</gene>
<dbReference type="Pfam" id="PF16217">
    <property type="entry name" value="M64_N"/>
    <property type="match status" value="1"/>
</dbReference>
<dbReference type="eggNOG" id="COG2304">
    <property type="taxonomic scope" value="Bacteria"/>
</dbReference>
<organism evidence="2 3">
    <name type="scientific">Ignavibacterium album (strain DSM 19864 / JCM 16511 / NBRC 101810 / Mat9-16)</name>
    <dbReference type="NCBI Taxonomy" id="945713"/>
    <lineage>
        <taxon>Bacteria</taxon>
        <taxon>Pseudomonadati</taxon>
        <taxon>Ignavibacteriota</taxon>
        <taxon>Ignavibacteria</taxon>
        <taxon>Ignavibacteriales</taxon>
        <taxon>Ignavibacteriaceae</taxon>
        <taxon>Ignavibacterium</taxon>
    </lineage>
</organism>
<accession>I0ALL5</accession>
<dbReference type="OrthoDB" id="127762at2"/>
<dbReference type="InterPro" id="IPR038171">
    <property type="entry name" value="M64_N_sf"/>
</dbReference>
<reference evidence="2 3" key="1">
    <citation type="journal article" date="2012" name="Front. Microbiol.">
        <title>Complete genome of Ignavibacterium album, a metabolically versatile, flagellated, facultative anaerobe from the phylum Chlorobi.</title>
        <authorList>
            <person name="Liu Z."/>
            <person name="Frigaard N.-U."/>
            <person name="Vogl K."/>
            <person name="Iino T."/>
            <person name="Ohkuma M."/>
            <person name="Overmann J."/>
            <person name="Bryant D.A."/>
        </authorList>
    </citation>
    <scope>NUCLEOTIDE SEQUENCE [LARGE SCALE GENOMIC DNA]</scope>
    <source>
        <strain evidence="3">DSM 19864 / JCM 16511 / NBRC 101810 / Mat9-16</strain>
    </source>
</reference>
<dbReference type="AlphaFoldDB" id="I0ALL5"/>